<evidence type="ECO:0000256" key="1">
    <source>
        <dbReference type="ARBA" id="ARBA00010641"/>
    </source>
</evidence>
<evidence type="ECO:0000256" key="5">
    <source>
        <dbReference type="ARBA" id="ARBA00023163"/>
    </source>
</evidence>
<dbReference type="PANTHER" id="PTHR43133">
    <property type="entry name" value="RNA POLYMERASE ECF-TYPE SIGMA FACTO"/>
    <property type="match status" value="1"/>
</dbReference>
<dbReference type="InterPro" id="IPR014284">
    <property type="entry name" value="RNA_pol_sigma-70_dom"/>
</dbReference>
<evidence type="ECO:0000313" key="9">
    <source>
        <dbReference type="EMBL" id="MBM9467584.1"/>
    </source>
</evidence>
<keyword evidence="4" id="KW-0238">DNA-binding</keyword>
<dbReference type="Proteomes" id="UP000663792">
    <property type="component" value="Unassembled WGS sequence"/>
</dbReference>
<dbReference type="SUPFAM" id="SSF88946">
    <property type="entry name" value="Sigma2 domain of RNA polymerase sigma factors"/>
    <property type="match status" value="1"/>
</dbReference>
<reference evidence="9" key="1">
    <citation type="submission" date="2021-01" db="EMBL/GenBank/DDBJ databases">
        <title>YIM 132084 draft genome.</title>
        <authorList>
            <person name="An D."/>
        </authorList>
    </citation>
    <scope>NUCLEOTIDE SEQUENCE</scope>
    <source>
        <strain evidence="9">YIM 132084</strain>
    </source>
</reference>
<dbReference type="NCBIfam" id="TIGR02937">
    <property type="entry name" value="sigma70-ECF"/>
    <property type="match status" value="1"/>
</dbReference>
<dbReference type="CDD" id="cd06171">
    <property type="entry name" value="Sigma70_r4"/>
    <property type="match status" value="1"/>
</dbReference>
<dbReference type="Pfam" id="PF04545">
    <property type="entry name" value="Sigma70_r4"/>
    <property type="match status" value="1"/>
</dbReference>
<name>A0A938YD08_9ACTN</name>
<dbReference type="AlphaFoldDB" id="A0A938YD08"/>
<dbReference type="Pfam" id="PF04542">
    <property type="entry name" value="Sigma70_r2"/>
    <property type="match status" value="1"/>
</dbReference>
<gene>
    <name evidence="9" type="primary">shbA</name>
    <name evidence="9" type="ORF">JL106_09870</name>
</gene>
<dbReference type="InterPro" id="IPR036388">
    <property type="entry name" value="WH-like_DNA-bd_sf"/>
</dbReference>
<comment type="similarity">
    <text evidence="1">Belongs to the sigma-70 factor family. ECF subfamily.</text>
</comment>
<dbReference type="GO" id="GO:0003677">
    <property type="term" value="F:DNA binding"/>
    <property type="evidence" value="ECO:0007669"/>
    <property type="project" value="UniProtKB-KW"/>
</dbReference>
<protein>
    <submittedName>
        <fullName evidence="9">RNA polymerase sigma factor ShbA</fullName>
    </submittedName>
</protein>
<dbReference type="GO" id="GO:0016987">
    <property type="term" value="F:sigma factor activity"/>
    <property type="evidence" value="ECO:0007669"/>
    <property type="project" value="UniProtKB-KW"/>
</dbReference>
<keyword evidence="10" id="KW-1185">Reference proteome</keyword>
<keyword evidence="2" id="KW-0805">Transcription regulation</keyword>
<feature type="compositionally biased region" description="Basic and acidic residues" evidence="6">
    <location>
        <begin position="1"/>
        <end position="12"/>
    </location>
</feature>
<dbReference type="InterPro" id="IPR039425">
    <property type="entry name" value="RNA_pol_sigma-70-like"/>
</dbReference>
<dbReference type="InterPro" id="IPR007630">
    <property type="entry name" value="RNA_pol_sigma70_r4"/>
</dbReference>
<evidence type="ECO:0000256" key="4">
    <source>
        <dbReference type="ARBA" id="ARBA00023125"/>
    </source>
</evidence>
<dbReference type="GO" id="GO:0006352">
    <property type="term" value="P:DNA-templated transcription initiation"/>
    <property type="evidence" value="ECO:0007669"/>
    <property type="project" value="InterPro"/>
</dbReference>
<evidence type="ECO:0000256" key="2">
    <source>
        <dbReference type="ARBA" id="ARBA00023015"/>
    </source>
</evidence>
<evidence type="ECO:0000313" key="10">
    <source>
        <dbReference type="Proteomes" id="UP000663792"/>
    </source>
</evidence>
<dbReference type="PANTHER" id="PTHR43133:SF58">
    <property type="entry name" value="ECF RNA POLYMERASE SIGMA FACTOR SIGD"/>
    <property type="match status" value="1"/>
</dbReference>
<dbReference type="NCBIfam" id="NF007230">
    <property type="entry name" value="PRK09648.1"/>
    <property type="match status" value="1"/>
</dbReference>
<evidence type="ECO:0000259" key="8">
    <source>
        <dbReference type="Pfam" id="PF04545"/>
    </source>
</evidence>
<feature type="region of interest" description="Disordered" evidence="6">
    <location>
        <begin position="1"/>
        <end position="27"/>
    </location>
</feature>
<comment type="caution">
    <text evidence="9">The sequence shown here is derived from an EMBL/GenBank/DDBJ whole genome shotgun (WGS) entry which is preliminary data.</text>
</comment>
<sequence length="216" mass="23361">MKQTDPEAEHLEAAASDPTGADDRSGNTLDLDADLAVTGDRAALERVLAQIHPVIVRYCRTRLSDGHRSLVTPDDIAQEVCMAVISALPTYRREGRPFLAFVYGICHHKVADAHRAGGRSRSQPFAEVPDSVATDRTPEQVAVQGSVTASMNELLTVLPEQQREILRLRIGVGLSADQTAQALGMSAGAVRVAQHRALAKLRTVLANDDAWPEQLL</sequence>
<keyword evidence="5" id="KW-0804">Transcription</keyword>
<feature type="domain" description="RNA polymerase sigma-70 region 2" evidence="7">
    <location>
        <begin position="50"/>
        <end position="119"/>
    </location>
</feature>
<evidence type="ECO:0000259" key="7">
    <source>
        <dbReference type="Pfam" id="PF04542"/>
    </source>
</evidence>
<dbReference type="InterPro" id="IPR007627">
    <property type="entry name" value="RNA_pol_sigma70_r2"/>
</dbReference>
<dbReference type="SUPFAM" id="SSF88659">
    <property type="entry name" value="Sigma3 and sigma4 domains of RNA polymerase sigma factors"/>
    <property type="match status" value="1"/>
</dbReference>
<evidence type="ECO:0000256" key="6">
    <source>
        <dbReference type="SAM" id="MobiDB-lite"/>
    </source>
</evidence>
<dbReference type="EMBL" id="JAERWK010000012">
    <property type="protein sequence ID" value="MBM9467584.1"/>
    <property type="molecule type" value="Genomic_DNA"/>
</dbReference>
<feature type="domain" description="RNA polymerase sigma-70 region 4" evidence="8">
    <location>
        <begin position="155"/>
        <end position="202"/>
    </location>
</feature>
<dbReference type="Gene3D" id="1.10.10.10">
    <property type="entry name" value="Winged helix-like DNA-binding domain superfamily/Winged helix DNA-binding domain"/>
    <property type="match status" value="1"/>
</dbReference>
<proteinExistence type="inferred from homology"/>
<evidence type="ECO:0000256" key="3">
    <source>
        <dbReference type="ARBA" id="ARBA00023082"/>
    </source>
</evidence>
<dbReference type="InterPro" id="IPR013325">
    <property type="entry name" value="RNA_pol_sigma_r2"/>
</dbReference>
<keyword evidence="3" id="KW-0731">Sigma factor</keyword>
<accession>A0A938YD08</accession>
<organism evidence="9 10">
    <name type="scientific">Nakamurella leprariae</name>
    <dbReference type="NCBI Taxonomy" id="2803911"/>
    <lineage>
        <taxon>Bacteria</taxon>
        <taxon>Bacillati</taxon>
        <taxon>Actinomycetota</taxon>
        <taxon>Actinomycetes</taxon>
        <taxon>Nakamurellales</taxon>
        <taxon>Nakamurellaceae</taxon>
        <taxon>Nakamurella</taxon>
    </lineage>
</organism>
<dbReference type="InterPro" id="IPR013324">
    <property type="entry name" value="RNA_pol_sigma_r3/r4-like"/>
</dbReference>
<dbReference type="Gene3D" id="1.10.1740.10">
    <property type="match status" value="1"/>
</dbReference>